<reference evidence="1" key="1">
    <citation type="journal article" date="2021" name="Proc. Natl. Acad. Sci. U.S.A.">
        <title>Global biogeography of chemosynthetic symbionts reveals both localized and globally distributed symbiont groups. .</title>
        <authorList>
            <person name="Osvatic J.T."/>
            <person name="Wilkins L.G.E."/>
            <person name="Leibrecht L."/>
            <person name="Leray M."/>
            <person name="Zauner S."/>
            <person name="Polzin J."/>
            <person name="Camacho Y."/>
            <person name="Gros O."/>
            <person name="van Gils J.A."/>
            <person name="Eisen J.A."/>
            <person name="Petersen J.M."/>
            <person name="Yuen B."/>
        </authorList>
    </citation>
    <scope>NUCLEOTIDE SEQUENCE</scope>
    <source>
        <strain evidence="1">MAGL173</strain>
    </source>
</reference>
<protein>
    <submittedName>
        <fullName evidence="1">Uncharacterized protein</fullName>
    </submittedName>
</protein>
<proteinExistence type="predicted"/>
<name>A0A9E4K5I0_9GAMM</name>
<sequence>MKALQSDNYRKLKKTNPDAFQEWIAGKSDTLKNGAVKLRIVPVRNNKKTR</sequence>
<gene>
    <name evidence="1" type="ORF">JAZ04_09660</name>
</gene>
<dbReference type="EMBL" id="JAEPDI010000005">
    <property type="protein sequence ID" value="MCG7939105.1"/>
    <property type="molecule type" value="Genomic_DNA"/>
</dbReference>
<accession>A0A9E4K5I0</accession>
<evidence type="ECO:0000313" key="1">
    <source>
        <dbReference type="EMBL" id="MCG7939105.1"/>
    </source>
</evidence>
<dbReference type="Proteomes" id="UP000886687">
    <property type="component" value="Unassembled WGS sequence"/>
</dbReference>
<evidence type="ECO:0000313" key="2">
    <source>
        <dbReference type="Proteomes" id="UP000886687"/>
    </source>
</evidence>
<organism evidence="1 2">
    <name type="scientific">Candidatus Thiodiazotropha lotti</name>
    <dbReference type="NCBI Taxonomy" id="2792787"/>
    <lineage>
        <taxon>Bacteria</taxon>
        <taxon>Pseudomonadati</taxon>
        <taxon>Pseudomonadota</taxon>
        <taxon>Gammaproteobacteria</taxon>
        <taxon>Chromatiales</taxon>
        <taxon>Sedimenticolaceae</taxon>
        <taxon>Candidatus Thiodiazotropha</taxon>
    </lineage>
</organism>
<comment type="caution">
    <text evidence="1">The sequence shown here is derived from an EMBL/GenBank/DDBJ whole genome shotgun (WGS) entry which is preliminary data.</text>
</comment>
<dbReference type="AlphaFoldDB" id="A0A9E4K5I0"/>